<protein>
    <submittedName>
        <fullName evidence="6">Prion-inhibition and propagation-domain-containing protein</fullName>
    </submittedName>
</protein>
<dbReference type="InterPro" id="IPR056884">
    <property type="entry name" value="NPHP3-like_N"/>
</dbReference>
<evidence type="ECO:0000256" key="2">
    <source>
        <dbReference type="SAM" id="MobiDB-lite"/>
    </source>
</evidence>
<dbReference type="SUPFAM" id="SSF52540">
    <property type="entry name" value="P-loop containing nucleoside triphosphate hydrolases"/>
    <property type="match status" value="1"/>
</dbReference>
<sequence length="729" mass="81683">MEVAGLAFGIAGLAGAFKDIIDLFVLFTASRDTGRDLAFLETKLDIEKTTLLQWAESVQLLAVDYDKRLDDTRLPLTRILSCIRTLLSDTSNLKQRYCLAEAPAQGPTNGSQALSVRGSAPLMDRFIRDFAAFQIRVRQDKPSVGNRLKWVVRDKEKFQGLVTELGYFISKLRELVPAPSSGTIGCRAHLKRRNLDQDEDGESKRSRLHGSARPIDGETANKILRRIQFHSMDDRRLSVSPAHAETLKWSLEPPNATTRPWSDLTQWLRSGSGLYWVCGKAGSGKSTLLRYLCDHKRTRAHLSGWAAGQKLLVGTHFFWNLGTPEQKTQCGLQRSILYQILNHLPAKIPEVLPRIYADAHDGLRDLTPPSQAEMDQAFRTLQQTSGLGKICLFVDGMDEFDGRCADGIECIQRLAGGGNIKIVVSSRLIPECVSAFGHLPQLQLHHLTRDDISCYVQDRVGSHPYLLRLKQRHGREVNYILSDLTNKARGVFLWVVLACRSLLSGFADSDRILELRRLVDELPVELYEMFGRMLSTIKARHTLQGAKLLRMIYQNEAVHRQVFDSGSDSSESHLPIPALGLARMDDNLVHSSRDIEGAPEACLELEGRLRSRTGGLLEIDYKAGRLASEHMLSCSRKAEVAFMHRTVFEFLDDPDSWKLECLNFGDSDSAVDSAISLSHSVSALHDWFVPNMTCLSHGLKWGARSDNATSAPQTHIFWHLLGHLTVEQF</sequence>
<feature type="domain" description="Prion-inhibition and propagation HeLo" evidence="3">
    <location>
        <begin position="5"/>
        <end position="179"/>
    </location>
</feature>
<comment type="caution">
    <text evidence="6">The sequence shown here is derived from an EMBL/GenBank/DDBJ whole genome shotgun (WGS) entry which is preliminary data.</text>
</comment>
<evidence type="ECO:0000259" key="4">
    <source>
        <dbReference type="Pfam" id="PF24883"/>
    </source>
</evidence>
<dbReference type="Pfam" id="PF24883">
    <property type="entry name" value="NPHP3_N"/>
    <property type="match status" value="1"/>
</dbReference>
<dbReference type="PANTHER" id="PTHR10039:SF5">
    <property type="entry name" value="NACHT DOMAIN-CONTAINING PROTEIN"/>
    <property type="match status" value="1"/>
</dbReference>
<keyword evidence="6" id="KW-0034">Amyloid</keyword>
<accession>A0AA40E253</accession>
<evidence type="ECO:0000259" key="3">
    <source>
        <dbReference type="Pfam" id="PF14479"/>
    </source>
</evidence>
<dbReference type="AlphaFoldDB" id="A0AA40E253"/>
<dbReference type="Pfam" id="PF14479">
    <property type="entry name" value="HeLo"/>
    <property type="match status" value="1"/>
</dbReference>
<feature type="domain" description="Nephrocystin 3-like N-terminal" evidence="4">
    <location>
        <begin position="264"/>
        <end position="427"/>
    </location>
</feature>
<dbReference type="Gene3D" id="3.40.50.300">
    <property type="entry name" value="P-loop containing nucleotide triphosphate hydrolases"/>
    <property type="match status" value="1"/>
</dbReference>
<dbReference type="InterPro" id="IPR056693">
    <property type="entry name" value="DUF7791"/>
</dbReference>
<feature type="region of interest" description="Disordered" evidence="2">
    <location>
        <begin position="195"/>
        <end position="214"/>
    </location>
</feature>
<dbReference type="PANTHER" id="PTHR10039">
    <property type="entry name" value="AMELOGENIN"/>
    <property type="match status" value="1"/>
</dbReference>
<organism evidence="6 7">
    <name type="scientific">Lasiosphaeris hirsuta</name>
    <dbReference type="NCBI Taxonomy" id="260670"/>
    <lineage>
        <taxon>Eukaryota</taxon>
        <taxon>Fungi</taxon>
        <taxon>Dikarya</taxon>
        <taxon>Ascomycota</taxon>
        <taxon>Pezizomycotina</taxon>
        <taxon>Sordariomycetes</taxon>
        <taxon>Sordariomycetidae</taxon>
        <taxon>Sordariales</taxon>
        <taxon>Lasiosphaeriaceae</taxon>
        <taxon>Lasiosphaeris</taxon>
    </lineage>
</organism>
<dbReference type="InterPro" id="IPR029498">
    <property type="entry name" value="HeLo_dom"/>
</dbReference>
<gene>
    <name evidence="6" type="ORF">B0H67DRAFT_531259</name>
</gene>
<name>A0AA40E253_9PEZI</name>
<reference evidence="6" key="1">
    <citation type="submission" date="2023-06" db="EMBL/GenBank/DDBJ databases">
        <title>Genome-scale phylogeny and comparative genomics of the fungal order Sordariales.</title>
        <authorList>
            <consortium name="Lawrence Berkeley National Laboratory"/>
            <person name="Hensen N."/>
            <person name="Bonometti L."/>
            <person name="Westerberg I."/>
            <person name="Brannstrom I.O."/>
            <person name="Guillou S."/>
            <person name="Cros-Aarteil S."/>
            <person name="Calhoun S."/>
            <person name="Haridas S."/>
            <person name="Kuo A."/>
            <person name="Mondo S."/>
            <person name="Pangilinan J."/>
            <person name="Riley R."/>
            <person name="Labutti K."/>
            <person name="Andreopoulos B."/>
            <person name="Lipzen A."/>
            <person name="Chen C."/>
            <person name="Yanf M."/>
            <person name="Daum C."/>
            <person name="Ng V."/>
            <person name="Clum A."/>
            <person name="Steindorff A."/>
            <person name="Ohm R."/>
            <person name="Martin F."/>
            <person name="Silar P."/>
            <person name="Natvig D."/>
            <person name="Lalanne C."/>
            <person name="Gautier V."/>
            <person name="Ament-Velasquez S.L."/>
            <person name="Kruys A."/>
            <person name="Hutchinson M.I."/>
            <person name="Powell A.J."/>
            <person name="Barry K."/>
            <person name="Miller A.N."/>
            <person name="Grigoriev I.V."/>
            <person name="Debuchy R."/>
            <person name="Gladieux P."/>
            <person name="Thoren M.H."/>
            <person name="Johannesson H."/>
        </authorList>
    </citation>
    <scope>NUCLEOTIDE SEQUENCE</scope>
    <source>
        <strain evidence="6">SMH4607-1</strain>
    </source>
</reference>
<dbReference type="Proteomes" id="UP001172102">
    <property type="component" value="Unassembled WGS sequence"/>
</dbReference>
<keyword evidence="6" id="KW-0640">Prion</keyword>
<proteinExistence type="predicted"/>
<dbReference type="EMBL" id="JAUKUA010000002">
    <property type="protein sequence ID" value="KAK0725179.1"/>
    <property type="molecule type" value="Genomic_DNA"/>
</dbReference>
<dbReference type="InterPro" id="IPR038305">
    <property type="entry name" value="HeLo_sf"/>
</dbReference>
<dbReference type="InterPro" id="IPR027417">
    <property type="entry name" value="P-loop_NTPase"/>
</dbReference>
<evidence type="ECO:0000313" key="7">
    <source>
        <dbReference type="Proteomes" id="UP001172102"/>
    </source>
</evidence>
<evidence type="ECO:0000259" key="5">
    <source>
        <dbReference type="Pfam" id="PF25053"/>
    </source>
</evidence>
<keyword evidence="1" id="KW-0677">Repeat</keyword>
<evidence type="ECO:0000256" key="1">
    <source>
        <dbReference type="ARBA" id="ARBA00022737"/>
    </source>
</evidence>
<dbReference type="Pfam" id="PF25053">
    <property type="entry name" value="DUF7791"/>
    <property type="match status" value="1"/>
</dbReference>
<feature type="domain" description="DUF7791" evidence="5">
    <location>
        <begin position="599"/>
        <end position="659"/>
    </location>
</feature>
<dbReference type="Gene3D" id="1.20.120.1020">
    <property type="entry name" value="Prion-inhibition and propagation, HeLo domain"/>
    <property type="match status" value="1"/>
</dbReference>
<keyword evidence="7" id="KW-1185">Reference proteome</keyword>
<evidence type="ECO:0000313" key="6">
    <source>
        <dbReference type="EMBL" id="KAK0725179.1"/>
    </source>
</evidence>